<dbReference type="Pfam" id="PF04993">
    <property type="entry name" value="TfoX_N"/>
    <property type="match status" value="1"/>
</dbReference>
<evidence type="ECO:0000313" key="4">
    <source>
        <dbReference type="Proteomes" id="UP000782312"/>
    </source>
</evidence>
<feature type="domain" description="TfoX N-terminal" evidence="2">
    <location>
        <begin position="14"/>
        <end position="102"/>
    </location>
</feature>
<evidence type="ECO:0000313" key="3">
    <source>
        <dbReference type="EMBL" id="MBI3127800.1"/>
    </source>
</evidence>
<evidence type="ECO:0000259" key="2">
    <source>
        <dbReference type="Pfam" id="PF04993"/>
    </source>
</evidence>
<comment type="caution">
    <text evidence="3">The sequence shown here is derived from an EMBL/GenBank/DDBJ whole genome shotgun (WGS) entry which is preliminary data.</text>
</comment>
<dbReference type="SUPFAM" id="SSF159894">
    <property type="entry name" value="YgaC/TfoX-N like"/>
    <property type="match status" value="1"/>
</dbReference>
<accession>A0A932HY13</accession>
<dbReference type="Gene3D" id="3.30.1460.30">
    <property type="entry name" value="YgaC/TfoX-N like chaperone"/>
    <property type="match status" value="1"/>
</dbReference>
<feature type="compositionally biased region" description="Basic residues" evidence="1">
    <location>
        <begin position="125"/>
        <end position="137"/>
    </location>
</feature>
<feature type="region of interest" description="Disordered" evidence="1">
    <location>
        <begin position="104"/>
        <end position="137"/>
    </location>
</feature>
<sequence length="137" mass="15616">MVREPDSFQEFVEDQLAGLGRVEVRRMFGGAGVYKDGVFFGALHKERLYFKTDEASRAEYLSRGMGPFRPTPKQIIKTYYEVPVEIVEDADALVEWAKRALACREAEQKPRPRKTPAKGKEKPKTRPKAKGSRARGR</sequence>
<name>A0A932HY13_UNCTE</name>
<dbReference type="InterPro" id="IPR007076">
    <property type="entry name" value="TfoX_N"/>
</dbReference>
<dbReference type="Proteomes" id="UP000782312">
    <property type="component" value="Unassembled WGS sequence"/>
</dbReference>
<protein>
    <submittedName>
        <fullName evidence="3">TfoX/Sxy family protein</fullName>
    </submittedName>
</protein>
<organism evidence="3 4">
    <name type="scientific">Tectimicrobiota bacterium</name>
    <dbReference type="NCBI Taxonomy" id="2528274"/>
    <lineage>
        <taxon>Bacteria</taxon>
        <taxon>Pseudomonadati</taxon>
        <taxon>Nitrospinota/Tectimicrobiota group</taxon>
        <taxon>Candidatus Tectimicrobiota</taxon>
    </lineage>
</organism>
<reference evidence="3" key="1">
    <citation type="submission" date="2020-07" db="EMBL/GenBank/DDBJ databases">
        <title>Huge and variable diversity of episymbiotic CPR bacteria and DPANN archaea in groundwater ecosystems.</title>
        <authorList>
            <person name="He C.Y."/>
            <person name="Keren R."/>
            <person name="Whittaker M."/>
            <person name="Farag I.F."/>
            <person name="Doudna J."/>
            <person name="Cate J.H.D."/>
            <person name="Banfield J.F."/>
        </authorList>
    </citation>
    <scope>NUCLEOTIDE SEQUENCE</scope>
    <source>
        <strain evidence="3">NC_groundwater_763_Ag_S-0.2um_68_21</strain>
    </source>
</reference>
<dbReference type="EMBL" id="JACPUR010000019">
    <property type="protein sequence ID" value="MBI3127800.1"/>
    <property type="molecule type" value="Genomic_DNA"/>
</dbReference>
<dbReference type="AlphaFoldDB" id="A0A932HY13"/>
<proteinExistence type="predicted"/>
<gene>
    <name evidence="3" type="ORF">HYZ11_09370</name>
</gene>
<evidence type="ECO:0000256" key="1">
    <source>
        <dbReference type="SAM" id="MobiDB-lite"/>
    </source>
</evidence>